<name>F8P828_SERL9</name>
<feature type="region of interest" description="Disordered" evidence="1">
    <location>
        <begin position="1"/>
        <end position="23"/>
    </location>
</feature>
<dbReference type="KEGG" id="sla:SERLADRAFT_476924"/>
<dbReference type="EMBL" id="GL945440">
    <property type="protein sequence ID" value="EGO20586.1"/>
    <property type="molecule type" value="Genomic_DNA"/>
</dbReference>
<evidence type="ECO:0000313" key="3">
    <source>
        <dbReference type="EMBL" id="EGO20586.1"/>
    </source>
</evidence>
<dbReference type="AlphaFoldDB" id="F8P828"/>
<dbReference type="Pfam" id="PF00583">
    <property type="entry name" value="Acetyltransf_1"/>
    <property type="match status" value="1"/>
</dbReference>
<proteinExistence type="predicted"/>
<accession>F8P828</accession>
<gene>
    <name evidence="3" type="ORF">SERLADRAFT_476924</name>
</gene>
<dbReference type="HOGENOM" id="CLU_061214_0_0_1"/>
<dbReference type="InterPro" id="IPR000182">
    <property type="entry name" value="GNAT_dom"/>
</dbReference>
<evidence type="ECO:0000259" key="2">
    <source>
        <dbReference type="PROSITE" id="PS51186"/>
    </source>
</evidence>
<feature type="compositionally biased region" description="Acidic residues" evidence="1">
    <location>
        <begin position="1"/>
        <end position="17"/>
    </location>
</feature>
<dbReference type="GO" id="GO:0016747">
    <property type="term" value="F:acyltransferase activity, transferring groups other than amino-acyl groups"/>
    <property type="evidence" value="ECO:0007669"/>
    <property type="project" value="InterPro"/>
</dbReference>
<dbReference type="SUPFAM" id="SSF55729">
    <property type="entry name" value="Acyl-CoA N-acyltransferases (Nat)"/>
    <property type="match status" value="1"/>
</dbReference>
<protein>
    <recommendedName>
        <fullName evidence="2">N-acetyltransferase domain-containing protein</fullName>
    </recommendedName>
</protein>
<dbReference type="RefSeq" id="XP_007322552.1">
    <property type="nucleotide sequence ID" value="XM_007322490.1"/>
</dbReference>
<organism>
    <name type="scientific">Serpula lacrymans var. lacrymans (strain S7.9)</name>
    <name type="common">Dry rot fungus</name>
    <dbReference type="NCBI Taxonomy" id="578457"/>
    <lineage>
        <taxon>Eukaryota</taxon>
        <taxon>Fungi</taxon>
        <taxon>Dikarya</taxon>
        <taxon>Basidiomycota</taxon>
        <taxon>Agaricomycotina</taxon>
        <taxon>Agaricomycetes</taxon>
        <taxon>Agaricomycetidae</taxon>
        <taxon>Boletales</taxon>
        <taxon>Coniophorineae</taxon>
        <taxon>Serpulaceae</taxon>
        <taxon>Serpula</taxon>
    </lineage>
</organism>
<dbReference type="OrthoDB" id="4080456at2759"/>
<reference evidence="3" key="1">
    <citation type="submission" date="2011-04" db="EMBL/GenBank/DDBJ databases">
        <title>Evolution of plant cell wall degrading machinery underlies the functional diversity of forest fungi.</title>
        <authorList>
            <consortium name="US DOE Joint Genome Institute (JGI-PGF)"/>
            <person name="Eastwood D.C."/>
            <person name="Floudas D."/>
            <person name="Binder M."/>
            <person name="Majcherczyk A."/>
            <person name="Schneider P."/>
            <person name="Aerts A."/>
            <person name="Asiegbu F.O."/>
            <person name="Baker S.E."/>
            <person name="Barry K."/>
            <person name="Bendiksby M."/>
            <person name="Blumentritt M."/>
            <person name="Coutinho P.M."/>
            <person name="Cullen D."/>
            <person name="Cullen D."/>
            <person name="Gathman A."/>
            <person name="Goodell B."/>
            <person name="Henrissat B."/>
            <person name="Ihrmark K."/>
            <person name="Kauserud H."/>
            <person name="Kohler A."/>
            <person name="LaButti K."/>
            <person name="Lapidus A."/>
            <person name="Lavin J.L."/>
            <person name="Lee Y.-H."/>
            <person name="Lindquist E."/>
            <person name="Lilly W."/>
            <person name="Lucas S."/>
            <person name="Morin E."/>
            <person name="Murat C."/>
            <person name="Oguiza J.A."/>
            <person name="Park J."/>
            <person name="Pisabarro A.G."/>
            <person name="Riley R."/>
            <person name="Rosling A."/>
            <person name="Salamov A."/>
            <person name="Schmidt O."/>
            <person name="Schmutz J."/>
            <person name="Skrede I."/>
            <person name="Stenlid J."/>
            <person name="Wiebenga A."/>
            <person name="Xie X."/>
            <person name="Kues U."/>
            <person name="Hibbett D.S."/>
            <person name="Hoffmeister D."/>
            <person name="Hogberg N."/>
            <person name="Martin F."/>
            <person name="Grigoriev I.V."/>
            <person name="Watkinson S.C."/>
        </authorList>
    </citation>
    <scope>NUCLEOTIDE SEQUENCE</scope>
    <source>
        <strain evidence="3">S7.9</strain>
    </source>
</reference>
<sequence length="390" mass="44504">MNTLDDEWDPDDEEGDAYDGRTKKRRKIITKRARVKSETRASSVALSPIIDFFCHANSTPEHYPDEPQPAFEETFDAFLADCLEVRDHLQDQESELSPPGELLRPLSRYEVSALIEHVQKSLPAHPILPTQPIALRKLKVHRERRIAGVPDPRKDSTTGPLVPLTPVKPEPAVNDAVLSALYSIRTTRYDRSFLSRLCGHRKPKQPGLLAVDWETQSPWMNLMTDIRDHFSLAHPEREQPEEDLAPITYSSLQRSHLEQVHDLLRRSFWEGVDVSDSFQHSPERCTVVAAYKNLVVGAALLSSPQETYITYLSVRAGWDNSQIATTMLYHLISLNPNKDITLHVSASNPAVLLYNRFGFKAEEFVAGFYEDYLDPQSRMSKNALRLRLRR</sequence>
<dbReference type="InterPro" id="IPR016181">
    <property type="entry name" value="Acyl_CoA_acyltransferase"/>
</dbReference>
<feature type="domain" description="N-acetyltransferase" evidence="2">
    <location>
        <begin position="247"/>
        <end position="390"/>
    </location>
</feature>
<dbReference type="Gene3D" id="3.40.630.30">
    <property type="match status" value="1"/>
</dbReference>
<dbReference type="Proteomes" id="UP000008064">
    <property type="component" value="Unassembled WGS sequence"/>
</dbReference>
<evidence type="ECO:0000256" key="1">
    <source>
        <dbReference type="SAM" id="MobiDB-lite"/>
    </source>
</evidence>
<dbReference type="GeneID" id="18820897"/>
<dbReference type="PROSITE" id="PS51186">
    <property type="entry name" value="GNAT"/>
    <property type="match status" value="1"/>
</dbReference>